<dbReference type="KEGG" id="dfa:DFA_10520"/>
<protein>
    <submittedName>
        <fullName evidence="2">Uncharacterized protein</fullName>
    </submittedName>
</protein>
<evidence type="ECO:0000313" key="2">
    <source>
        <dbReference type="EMBL" id="EGG15678.1"/>
    </source>
</evidence>
<reference evidence="3" key="1">
    <citation type="journal article" date="2011" name="Genome Res.">
        <title>Phylogeny-wide analysis of social amoeba genomes highlights ancient origins for complex intercellular communication.</title>
        <authorList>
            <person name="Heidel A.J."/>
            <person name="Lawal H.M."/>
            <person name="Felder M."/>
            <person name="Schilde C."/>
            <person name="Helps N.R."/>
            <person name="Tunggal B."/>
            <person name="Rivero F."/>
            <person name="John U."/>
            <person name="Schleicher M."/>
            <person name="Eichinger L."/>
            <person name="Platzer M."/>
            <person name="Noegel A.A."/>
            <person name="Schaap P."/>
            <person name="Gloeckner G."/>
        </authorList>
    </citation>
    <scope>NUCLEOTIDE SEQUENCE [LARGE SCALE GENOMIC DNA]</scope>
    <source>
        <strain evidence="3">SH3</strain>
    </source>
</reference>
<dbReference type="GeneID" id="14867498"/>
<dbReference type="InterPro" id="IPR001563">
    <property type="entry name" value="Peptidase_S10"/>
</dbReference>
<dbReference type="GO" id="GO:0006508">
    <property type="term" value="P:proteolysis"/>
    <property type="evidence" value="ECO:0007669"/>
    <property type="project" value="InterPro"/>
</dbReference>
<dbReference type="OrthoDB" id="443318at2759"/>
<dbReference type="Proteomes" id="UP000007797">
    <property type="component" value="Unassembled WGS sequence"/>
</dbReference>
<dbReference type="Gene3D" id="3.40.50.12670">
    <property type="match status" value="1"/>
</dbReference>
<organism evidence="2 3">
    <name type="scientific">Cavenderia fasciculata</name>
    <name type="common">Slime mold</name>
    <name type="synonym">Dictyostelium fasciculatum</name>
    <dbReference type="NCBI Taxonomy" id="261658"/>
    <lineage>
        <taxon>Eukaryota</taxon>
        <taxon>Amoebozoa</taxon>
        <taxon>Evosea</taxon>
        <taxon>Eumycetozoa</taxon>
        <taxon>Dictyostelia</taxon>
        <taxon>Acytosteliales</taxon>
        <taxon>Cavenderiaceae</taxon>
        <taxon>Cavenderia</taxon>
    </lineage>
</organism>
<dbReference type="EMBL" id="GL883026">
    <property type="protein sequence ID" value="EGG15678.1"/>
    <property type="molecule type" value="Genomic_DNA"/>
</dbReference>
<comment type="similarity">
    <text evidence="1">Belongs to the peptidase S10 family.</text>
</comment>
<accession>F4QAF9</accession>
<dbReference type="AlphaFoldDB" id="F4QAF9"/>
<dbReference type="RefSeq" id="XP_004354420.1">
    <property type="nucleotide sequence ID" value="XM_004354368.1"/>
</dbReference>
<evidence type="ECO:0000256" key="1">
    <source>
        <dbReference type="ARBA" id="ARBA00009431"/>
    </source>
</evidence>
<keyword evidence="3" id="KW-1185">Reference proteome</keyword>
<dbReference type="SUPFAM" id="SSF53474">
    <property type="entry name" value="alpha/beta-Hydrolases"/>
    <property type="match status" value="1"/>
</dbReference>
<gene>
    <name evidence="2" type="ORF">DFA_10520</name>
</gene>
<proteinExistence type="inferred from homology"/>
<dbReference type="InterPro" id="IPR029058">
    <property type="entry name" value="AB_hydrolase_fold"/>
</dbReference>
<dbReference type="Pfam" id="PF00450">
    <property type="entry name" value="Peptidase_S10"/>
    <property type="match status" value="1"/>
</dbReference>
<name>F4QAF9_CACFS</name>
<evidence type="ECO:0000313" key="3">
    <source>
        <dbReference type="Proteomes" id="UP000007797"/>
    </source>
</evidence>
<sequence>MQREYQERLKLAVMNFMGAAKKSSGTFQPTDTIDVAGYIRHYQNLTQVVFRGAGHIVPFDLVLFYSPLYDCRYLKYNN</sequence>
<dbReference type="GO" id="GO:0004185">
    <property type="term" value="F:serine-type carboxypeptidase activity"/>
    <property type="evidence" value="ECO:0007669"/>
    <property type="project" value="InterPro"/>
</dbReference>